<gene>
    <name evidence="3" type="primary">phoP</name>
    <name evidence="3" type="ORF">SCFA_100027</name>
</gene>
<sequence>MEKTKILVVDDDADFVFFAKTVLEQNGYDVISAGNGSHGRAVLAREKPGLVILDVIMSSILDGVNMSRFMREDSAFRNIPIIMVTSIANTDYSTLFPADEDIGIDAFLTKPIKPSDLTGKVEELLSARGEK</sequence>
<organism evidence="3">
    <name type="scientific">anaerobic digester metagenome</name>
    <dbReference type="NCBI Taxonomy" id="1263854"/>
    <lineage>
        <taxon>unclassified sequences</taxon>
        <taxon>metagenomes</taxon>
        <taxon>ecological metagenomes</taxon>
    </lineage>
</organism>
<evidence type="ECO:0000256" key="1">
    <source>
        <dbReference type="ARBA" id="ARBA00022553"/>
    </source>
</evidence>
<dbReference type="PANTHER" id="PTHR44591:SF3">
    <property type="entry name" value="RESPONSE REGULATORY DOMAIN-CONTAINING PROTEIN"/>
    <property type="match status" value="1"/>
</dbReference>
<dbReference type="SMART" id="SM00448">
    <property type="entry name" value="REC"/>
    <property type="match status" value="1"/>
</dbReference>
<dbReference type="SUPFAM" id="SSF52172">
    <property type="entry name" value="CheY-like"/>
    <property type="match status" value="1"/>
</dbReference>
<dbReference type="GO" id="GO:0000160">
    <property type="term" value="P:phosphorelay signal transduction system"/>
    <property type="evidence" value="ECO:0007669"/>
    <property type="project" value="InterPro"/>
</dbReference>
<dbReference type="Pfam" id="PF00072">
    <property type="entry name" value="Response_reg"/>
    <property type="match status" value="1"/>
</dbReference>
<dbReference type="InterPro" id="IPR001789">
    <property type="entry name" value="Sig_transdc_resp-reg_receiver"/>
</dbReference>
<dbReference type="InterPro" id="IPR011006">
    <property type="entry name" value="CheY-like_superfamily"/>
</dbReference>
<dbReference type="PANTHER" id="PTHR44591">
    <property type="entry name" value="STRESS RESPONSE REGULATOR PROTEIN 1"/>
    <property type="match status" value="1"/>
</dbReference>
<protein>
    <submittedName>
        <fullName evidence="3">Alkaline phosphatase synthesis transcriptional regulatory protein PhoP</fullName>
    </submittedName>
</protein>
<accession>A0A485LW45</accession>
<evidence type="ECO:0000313" key="3">
    <source>
        <dbReference type="EMBL" id="VFU11237.1"/>
    </source>
</evidence>
<dbReference type="Gene3D" id="3.40.50.2300">
    <property type="match status" value="1"/>
</dbReference>
<reference evidence="3" key="1">
    <citation type="submission" date="2019-03" db="EMBL/GenBank/DDBJ databases">
        <authorList>
            <person name="Hao L."/>
        </authorList>
    </citation>
    <scope>NUCLEOTIDE SEQUENCE</scope>
</reference>
<keyword evidence="1" id="KW-0597">Phosphoprotein</keyword>
<dbReference type="InterPro" id="IPR050595">
    <property type="entry name" value="Bact_response_regulator"/>
</dbReference>
<feature type="domain" description="Response regulatory" evidence="2">
    <location>
        <begin position="5"/>
        <end position="125"/>
    </location>
</feature>
<dbReference type="PROSITE" id="PS50110">
    <property type="entry name" value="RESPONSE_REGULATORY"/>
    <property type="match status" value="1"/>
</dbReference>
<dbReference type="AlphaFoldDB" id="A0A485LW45"/>
<evidence type="ECO:0000259" key="2">
    <source>
        <dbReference type="PROSITE" id="PS50110"/>
    </source>
</evidence>
<dbReference type="EMBL" id="CAADRM010000002">
    <property type="protein sequence ID" value="VFU11237.1"/>
    <property type="molecule type" value="Genomic_DNA"/>
</dbReference>
<proteinExistence type="predicted"/>
<name>A0A485LW45_9ZZZZ</name>